<evidence type="ECO:0000313" key="12">
    <source>
        <dbReference type="Proteomes" id="UP000034050"/>
    </source>
</evidence>
<evidence type="ECO:0000313" key="11">
    <source>
        <dbReference type="EMBL" id="KKS86819.1"/>
    </source>
</evidence>
<dbReference type="AlphaFoldDB" id="A0A0G1CMR6"/>
<feature type="region of interest" description="Interaction with substrate tRNA" evidence="10">
    <location>
        <begin position="34"/>
        <end position="37"/>
    </location>
</feature>
<dbReference type="InterPro" id="IPR018022">
    <property type="entry name" value="IPT"/>
</dbReference>
<dbReference type="Pfam" id="PF01715">
    <property type="entry name" value="IPPT"/>
    <property type="match status" value="1"/>
</dbReference>
<reference evidence="11 12" key="1">
    <citation type="journal article" date="2015" name="Nature">
        <title>rRNA introns, odd ribosomes, and small enigmatic genomes across a large radiation of phyla.</title>
        <authorList>
            <person name="Brown C.T."/>
            <person name="Hug L.A."/>
            <person name="Thomas B.C."/>
            <person name="Sharon I."/>
            <person name="Castelle C.J."/>
            <person name="Singh A."/>
            <person name="Wilkins M.J."/>
            <person name="Williams K.H."/>
            <person name="Banfield J.F."/>
        </authorList>
    </citation>
    <scope>NUCLEOTIDE SEQUENCE [LARGE SCALE GENOMIC DNA]</scope>
</reference>
<organism evidence="11 12">
    <name type="scientific">Candidatus Gottesmanbacteria bacterium GW2011_GWB1_43_11</name>
    <dbReference type="NCBI Taxonomy" id="1618446"/>
    <lineage>
        <taxon>Bacteria</taxon>
        <taxon>Candidatus Gottesmaniibacteriota</taxon>
    </lineage>
</organism>
<gene>
    <name evidence="10" type="primary">miaA</name>
    <name evidence="11" type="ORF">UV61_C0006G0020</name>
</gene>
<dbReference type="GO" id="GO:0052381">
    <property type="term" value="F:tRNA dimethylallyltransferase activity"/>
    <property type="evidence" value="ECO:0007669"/>
    <property type="project" value="UniProtKB-UniRule"/>
</dbReference>
<comment type="similarity">
    <text evidence="3 10">Belongs to the IPP transferase family.</text>
</comment>
<dbReference type="Gene3D" id="3.40.50.300">
    <property type="entry name" value="P-loop containing nucleotide triphosphate hydrolases"/>
    <property type="match status" value="1"/>
</dbReference>
<dbReference type="STRING" id="1618446.UV61_C0006G0020"/>
<protein>
    <recommendedName>
        <fullName evidence="10">tRNA dimethylallyltransferase</fullName>
        <ecNumber evidence="10">2.5.1.75</ecNumber>
    </recommendedName>
    <alternativeName>
        <fullName evidence="10">Dimethylallyl diphosphate:tRNA dimethylallyltransferase</fullName>
        <shortName evidence="10">DMAPP:tRNA dimethylallyltransferase</shortName>
        <shortName evidence="10">DMATase</shortName>
    </alternativeName>
    <alternativeName>
        <fullName evidence="10">Isopentenyl-diphosphate:tRNA isopentenyltransferase</fullName>
        <shortName evidence="10">IPP transferase</shortName>
        <shortName evidence="10">IPPT</shortName>
        <shortName evidence="10">IPTase</shortName>
    </alternativeName>
</protein>
<proteinExistence type="inferred from homology"/>
<dbReference type="HAMAP" id="MF_00185">
    <property type="entry name" value="IPP_trans"/>
    <property type="match status" value="1"/>
</dbReference>
<dbReference type="PANTHER" id="PTHR11088">
    <property type="entry name" value="TRNA DIMETHYLALLYLTRANSFERASE"/>
    <property type="match status" value="1"/>
</dbReference>
<evidence type="ECO:0000256" key="7">
    <source>
        <dbReference type="ARBA" id="ARBA00022840"/>
    </source>
</evidence>
<evidence type="ECO:0000256" key="9">
    <source>
        <dbReference type="ARBA" id="ARBA00049563"/>
    </source>
</evidence>
<feature type="binding site" evidence="10">
    <location>
        <begin position="11"/>
        <end position="16"/>
    </location>
    <ligand>
        <name>substrate</name>
    </ligand>
</feature>
<evidence type="ECO:0000256" key="10">
    <source>
        <dbReference type="HAMAP-Rule" id="MF_00185"/>
    </source>
</evidence>
<feature type="site" description="Interaction with substrate tRNA" evidence="10">
    <location>
        <position position="159"/>
    </location>
</feature>
<dbReference type="InterPro" id="IPR039657">
    <property type="entry name" value="Dimethylallyltransferase"/>
</dbReference>
<dbReference type="EMBL" id="LCFD01000006">
    <property type="protein sequence ID" value="KKS86819.1"/>
    <property type="molecule type" value="Genomic_DNA"/>
</dbReference>
<evidence type="ECO:0000256" key="6">
    <source>
        <dbReference type="ARBA" id="ARBA00022741"/>
    </source>
</evidence>
<dbReference type="PANTHER" id="PTHR11088:SF60">
    <property type="entry name" value="TRNA DIMETHYLALLYLTRANSFERASE"/>
    <property type="match status" value="1"/>
</dbReference>
<evidence type="ECO:0000256" key="5">
    <source>
        <dbReference type="ARBA" id="ARBA00022694"/>
    </source>
</evidence>
<keyword evidence="5 10" id="KW-0819">tRNA processing</keyword>
<evidence type="ECO:0000256" key="4">
    <source>
        <dbReference type="ARBA" id="ARBA00022679"/>
    </source>
</evidence>
<comment type="caution">
    <text evidence="11">The sequence shown here is derived from an EMBL/GenBank/DDBJ whole genome shotgun (WGS) entry which is preliminary data.</text>
</comment>
<comment type="catalytic activity">
    <reaction evidence="9 10">
        <text>adenosine(37) in tRNA + dimethylallyl diphosphate = N(6)-dimethylallyladenosine(37) in tRNA + diphosphate</text>
        <dbReference type="Rhea" id="RHEA:26482"/>
        <dbReference type="Rhea" id="RHEA-COMP:10162"/>
        <dbReference type="Rhea" id="RHEA-COMP:10375"/>
        <dbReference type="ChEBI" id="CHEBI:33019"/>
        <dbReference type="ChEBI" id="CHEBI:57623"/>
        <dbReference type="ChEBI" id="CHEBI:74411"/>
        <dbReference type="ChEBI" id="CHEBI:74415"/>
        <dbReference type="EC" id="2.5.1.75"/>
    </reaction>
</comment>
<evidence type="ECO:0000256" key="3">
    <source>
        <dbReference type="ARBA" id="ARBA00005842"/>
    </source>
</evidence>
<comment type="cofactor">
    <cofactor evidence="1 10">
        <name>Mg(2+)</name>
        <dbReference type="ChEBI" id="CHEBI:18420"/>
    </cofactor>
</comment>
<dbReference type="EC" id="2.5.1.75" evidence="10"/>
<keyword evidence="7 10" id="KW-0067">ATP-binding</keyword>
<accession>A0A0G1CMR6</accession>
<feature type="site" description="Interaction with substrate tRNA" evidence="10">
    <location>
        <position position="136"/>
    </location>
</feature>
<evidence type="ECO:0000256" key="8">
    <source>
        <dbReference type="ARBA" id="ARBA00022842"/>
    </source>
</evidence>
<sequence length="367" mass="42277">MKQLLIICGPTATGKTALALHLAKKFGGELISADSRQVYRGMDIGTGKDIDQKSKIKNQNEKLNPSFTSPLIKGRRGGVNKKFTVGFRNKDEVPIWLVDIVEPDYVFNVGEFKQLAEAVIQDIWQRGKLPIIVGGTGLYVRALLRPWDGIFIPPNASLRQKLDKLTVEELQTELKKNTSEKFESMNHSDRFNPRRLVRAIEVEEWKKQNVHNSPLPSLILREGFPPLRLRGGQGALRTDNLLIGLTAPPDELFHRIDARVDERMKQGVLGEIEKLLKKGYSWEKPAMSGLGYREWEPFFENSEPKSQNSKLISEIIERWKLDEKQYAKRQLTWFKKEAGIEWFDITSTDYQKRVIEMVDKWYNKQNV</sequence>
<comment type="function">
    <text evidence="2 10">Catalyzes the transfer of a dimethylallyl group onto the adenine at position 37 in tRNAs that read codons beginning with uridine, leading to the formation of N6-(dimethylallyl)adenosine (i(6)A).</text>
</comment>
<name>A0A0G1CMR6_9BACT</name>
<dbReference type="Pfam" id="PF01745">
    <property type="entry name" value="IPT"/>
    <property type="match status" value="1"/>
</dbReference>
<keyword evidence="6 10" id="KW-0547">Nucleotide-binding</keyword>
<evidence type="ECO:0000256" key="2">
    <source>
        <dbReference type="ARBA" id="ARBA00003213"/>
    </source>
</evidence>
<keyword evidence="8 10" id="KW-0460">Magnesium</keyword>
<dbReference type="GO" id="GO:0006400">
    <property type="term" value="P:tRNA modification"/>
    <property type="evidence" value="ECO:0007669"/>
    <property type="project" value="TreeGrafter"/>
</dbReference>
<feature type="binding site" evidence="10">
    <location>
        <begin position="9"/>
        <end position="16"/>
    </location>
    <ligand>
        <name>ATP</name>
        <dbReference type="ChEBI" id="CHEBI:30616"/>
    </ligand>
</feature>
<dbReference type="InterPro" id="IPR027417">
    <property type="entry name" value="P-loop_NTPase"/>
</dbReference>
<evidence type="ECO:0000256" key="1">
    <source>
        <dbReference type="ARBA" id="ARBA00001946"/>
    </source>
</evidence>
<dbReference type="SUPFAM" id="SSF52540">
    <property type="entry name" value="P-loop containing nucleoside triphosphate hydrolases"/>
    <property type="match status" value="1"/>
</dbReference>
<comment type="caution">
    <text evidence="10">Lacks conserved residue(s) required for the propagation of feature annotation.</text>
</comment>
<keyword evidence="4 10" id="KW-0808">Transferase</keyword>
<dbReference type="GO" id="GO:0005524">
    <property type="term" value="F:ATP binding"/>
    <property type="evidence" value="ECO:0007669"/>
    <property type="project" value="UniProtKB-UniRule"/>
</dbReference>
<comment type="subunit">
    <text evidence="10">Monomer.</text>
</comment>
<dbReference type="Proteomes" id="UP000034050">
    <property type="component" value="Unassembled WGS sequence"/>
</dbReference>
<dbReference type="PATRIC" id="fig|1618446.3.peg.680"/>